<dbReference type="EMBL" id="CP061539">
    <property type="protein sequence ID" value="QNV37063.1"/>
    <property type="molecule type" value="Genomic_DNA"/>
</dbReference>
<proteinExistence type="inferred from homology"/>
<organism evidence="2 3">
    <name type="scientific">Rothia terrae</name>
    <dbReference type="NCBI Taxonomy" id="396015"/>
    <lineage>
        <taxon>Bacteria</taxon>
        <taxon>Bacillati</taxon>
        <taxon>Actinomycetota</taxon>
        <taxon>Actinomycetes</taxon>
        <taxon>Micrococcales</taxon>
        <taxon>Micrococcaceae</taxon>
        <taxon>Rothia</taxon>
    </lineage>
</organism>
<dbReference type="RefSeq" id="WP_190724029.1">
    <property type="nucleotide sequence ID" value="NZ_CP061539.1"/>
</dbReference>
<keyword evidence="3" id="KW-1185">Reference proteome</keyword>
<sequence>MTVLSTQFASSDLSRSASKVFAAAVIEPVRITRRDGENLVLMTEEELNRQQTLLGVAAQIVAVSTFTAPDSELVAEMTRHFPWMLALTKDDRVNCAHEIIDDARASFSLGQPNLIVGTINAWRDTAEAIAAGYSADEYFVDAENPVLERPAA</sequence>
<name>A0A7H2BBL7_9MICC</name>
<dbReference type="SUPFAM" id="SSF143120">
    <property type="entry name" value="YefM-like"/>
    <property type="match status" value="1"/>
</dbReference>
<accession>A0A7H2BBL7</accession>
<evidence type="ECO:0000313" key="2">
    <source>
        <dbReference type="EMBL" id="QNV37063.1"/>
    </source>
</evidence>
<gene>
    <name evidence="2" type="ORF">IDM49_07315</name>
</gene>
<dbReference type="GeneID" id="96624044"/>
<dbReference type="KEGG" id="rter:IDM49_07315"/>
<reference evidence="2 3" key="1">
    <citation type="submission" date="2020-09" db="EMBL/GenBank/DDBJ databases">
        <title>Investigation of environmental microbes.</title>
        <authorList>
            <person name="Ou Y."/>
            <person name="Kang Q."/>
        </authorList>
    </citation>
    <scope>NUCLEOTIDE SEQUENCE [LARGE SCALE GENOMIC DNA]</scope>
    <source>
        <strain evidence="2 3">KJZ-14</strain>
    </source>
</reference>
<protein>
    <submittedName>
        <fullName evidence="2">Prevent-host-death protein</fullName>
    </submittedName>
</protein>
<comment type="similarity">
    <text evidence="1">Belongs to the phD/YefM antitoxin family.</text>
</comment>
<dbReference type="InterPro" id="IPR036165">
    <property type="entry name" value="YefM-like_sf"/>
</dbReference>
<dbReference type="Proteomes" id="UP000516404">
    <property type="component" value="Chromosome"/>
</dbReference>
<dbReference type="AlphaFoldDB" id="A0A7H2BBL7"/>
<evidence type="ECO:0000256" key="1">
    <source>
        <dbReference type="ARBA" id="ARBA00009981"/>
    </source>
</evidence>
<evidence type="ECO:0000313" key="3">
    <source>
        <dbReference type="Proteomes" id="UP000516404"/>
    </source>
</evidence>